<dbReference type="HOGENOM" id="CLU_630342_0_0_1"/>
<evidence type="ECO:0000313" key="9">
    <source>
        <dbReference type="Proteomes" id="UP000001745"/>
    </source>
</evidence>
<feature type="compositionally biased region" description="Low complexity" evidence="5">
    <location>
        <begin position="145"/>
        <end position="158"/>
    </location>
</feature>
<feature type="transmembrane region" description="Helical" evidence="6">
    <location>
        <begin position="179"/>
        <end position="200"/>
    </location>
</feature>
<keyword evidence="6" id="KW-1133">Transmembrane helix</keyword>
<keyword evidence="6" id="KW-0472">Membrane</keyword>
<feature type="region of interest" description="Disordered" evidence="5">
    <location>
        <begin position="137"/>
        <end position="161"/>
    </location>
</feature>
<dbReference type="Gene3D" id="3.90.1590.10">
    <property type="entry name" value="glutathione-dependent formaldehyde- activating enzyme (gfa)"/>
    <property type="match status" value="1"/>
</dbReference>
<dbReference type="InterPro" id="IPR006913">
    <property type="entry name" value="CENP-V/GFA"/>
</dbReference>
<dbReference type="EMBL" id="EQ962657">
    <property type="protein sequence ID" value="EED14867.1"/>
    <property type="molecule type" value="Genomic_DNA"/>
</dbReference>
<dbReference type="GO" id="GO:0016846">
    <property type="term" value="F:carbon-sulfur lyase activity"/>
    <property type="evidence" value="ECO:0007669"/>
    <property type="project" value="InterPro"/>
</dbReference>
<name>B8MK50_TALSN</name>
<keyword evidence="4" id="KW-0456">Lyase</keyword>
<dbReference type="PANTHER" id="PTHR33337">
    <property type="entry name" value="GFA DOMAIN-CONTAINING PROTEIN"/>
    <property type="match status" value="1"/>
</dbReference>
<evidence type="ECO:0000259" key="7">
    <source>
        <dbReference type="PROSITE" id="PS51891"/>
    </source>
</evidence>
<protein>
    <recommendedName>
        <fullName evidence="7">CENP-V/GFA domain-containing protein</fullName>
    </recommendedName>
</protein>
<evidence type="ECO:0000256" key="5">
    <source>
        <dbReference type="SAM" id="MobiDB-lite"/>
    </source>
</evidence>
<dbReference type="Pfam" id="PF04828">
    <property type="entry name" value="GFA"/>
    <property type="match status" value="1"/>
</dbReference>
<proteinExistence type="inferred from homology"/>
<dbReference type="InterPro" id="IPR011057">
    <property type="entry name" value="Mss4-like_sf"/>
</dbReference>
<dbReference type="GO" id="GO:0046872">
    <property type="term" value="F:metal ion binding"/>
    <property type="evidence" value="ECO:0007669"/>
    <property type="project" value="UniProtKB-KW"/>
</dbReference>
<dbReference type="RefSeq" id="XP_002484820.1">
    <property type="nucleotide sequence ID" value="XM_002484775.1"/>
</dbReference>
<keyword evidence="2" id="KW-0479">Metal-binding</keyword>
<reference evidence="9" key="1">
    <citation type="journal article" date="2015" name="Genome Announc.">
        <title>Genome sequence of the AIDS-associated pathogen Penicillium marneffei (ATCC18224) and its near taxonomic relative Talaromyces stipitatus (ATCC10500).</title>
        <authorList>
            <person name="Nierman W.C."/>
            <person name="Fedorova-Abrams N.D."/>
            <person name="Andrianopoulos A."/>
        </authorList>
    </citation>
    <scope>NUCLEOTIDE SEQUENCE [LARGE SCALE GENOMIC DNA]</scope>
    <source>
        <strain evidence="9">ATCC 10500 / CBS 375.48 / QM 6759 / NRRL 1006</strain>
    </source>
</reference>
<keyword evidence="6" id="KW-0812">Transmembrane</keyword>
<evidence type="ECO:0000256" key="6">
    <source>
        <dbReference type="SAM" id="Phobius"/>
    </source>
</evidence>
<dbReference type="InParanoid" id="B8MK50"/>
<evidence type="ECO:0000313" key="8">
    <source>
        <dbReference type="EMBL" id="EED14867.1"/>
    </source>
</evidence>
<dbReference type="GeneID" id="8097850"/>
<dbReference type="eggNOG" id="ENOG502SV8V">
    <property type="taxonomic scope" value="Eukaryota"/>
</dbReference>
<keyword evidence="9" id="KW-1185">Reference proteome</keyword>
<evidence type="ECO:0000256" key="2">
    <source>
        <dbReference type="ARBA" id="ARBA00022723"/>
    </source>
</evidence>
<feature type="domain" description="CENP-V/GFA" evidence="7">
    <location>
        <begin position="274"/>
        <end position="420"/>
    </location>
</feature>
<dbReference type="STRING" id="441959.B8MK50"/>
<evidence type="ECO:0000256" key="3">
    <source>
        <dbReference type="ARBA" id="ARBA00022833"/>
    </source>
</evidence>
<evidence type="ECO:0000256" key="4">
    <source>
        <dbReference type="ARBA" id="ARBA00023239"/>
    </source>
</evidence>
<evidence type="ECO:0000256" key="1">
    <source>
        <dbReference type="ARBA" id="ARBA00005495"/>
    </source>
</evidence>
<organism evidence="8 9">
    <name type="scientific">Talaromyces stipitatus (strain ATCC 10500 / CBS 375.48 / QM 6759 / NRRL 1006)</name>
    <name type="common">Penicillium stipitatum</name>
    <dbReference type="NCBI Taxonomy" id="441959"/>
    <lineage>
        <taxon>Eukaryota</taxon>
        <taxon>Fungi</taxon>
        <taxon>Dikarya</taxon>
        <taxon>Ascomycota</taxon>
        <taxon>Pezizomycotina</taxon>
        <taxon>Eurotiomycetes</taxon>
        <taxon>Eurotiomycetidae</taxon>
        <taxon>Eurotiales</taxon>
        <taxon>Trichocomaceae</taxon>
        <taxon>Talaromyces</taxon>
        <taxon>Talaromyces sect. Talaromyces</taxon>
    </lineage>
</organism>
<dbReference type="PANTHER" id="PTHR33337:SF40">
    <property type="entry name" value="CENP-V_GFA DOMAIN-CONTAINING PROTEIN-RELATED"/>
    <property type="match status" value="1"/>
</dbReference>
<dbReference type="OrthoDB" id="6329284at2759"/>
<dbReference type="Proteomes" id="UP000001745">
    <property type="component" value="Unassembled WGS sequence"/>
</dbReference>
<sequence>MSSAISTTCYYRNGTVATNDIPCPGSKMCCPSSDSCMDNGLCRDKINHSNGSTTTFPDGHTYNYTGLYYTPSCQDVTYNGCLIDCTTYSSNRGEYIWACNDALTSYCCHLDSDSLGQGDCCAHGTFSLSSPQVLGQTASTTANPTSTISTRTAGTTTSQLASPTVTNSITNTLSPRAKAGIGVGVAAGMIIVSVLAALWYRAYRHARSQGASQVGERGTSELYVKPELDSMQILPKNRESPMMELEAPTQRRSDPAELPVESYKMTDNIPKPAVTGTCHCGKIKYKNSKPSYRMTYCYCSTCRPLHGAPFAAFTNVNREDLEWFKRLPSSEGGEYTELDHTKGVIKELRLSKAATRTFCADCRSPLTMVYHAVPDEIGLVAATIDEGLSSAPVPKVEQHIFVGQKPSWYGIQDDGKVRYDGPTELLREWMDYRKD</sequence>
<dbReference type="PROSITE" id="PS51891">
    <property type="entry name" value="CENP_V_GFA"/>
    <property type="match status" value="1"/>
</dbReference>
<dbReference type="AlphaFoldDB" id="B8MK50"/>
<dbReference type="VEuPathDB" id="FungiDB:TSTA_043420"/>
<comment type="similarity">
    <text evidence="1">Belongs to the Gfa family.</text>
</comment>
<dbReference type="SUPFAM" id="SSF51316">
    <property type="entry name" value="Mss4-like"/>
    <property type="match status" value="1"/>
</dbReference>
<accession>B8MK50</accession>
<keyword evidence="3" id="KW-0862">Zinc</keyword>
<gene>
    <name evidence="8" type="ORF">TSTA_043420</name>
</gene>